<dbReference type="InterPro" id="IPR005940">
    <property type="entry name" value="Anthranilate_Pribosyl_Tfrase"/>
</dbReference>
<keyword evidence="5" id="KW-0028">Amino-acid biosynthesis</keyword>
<feature type="domain" description="Glycosyl transferase family 3" evidence="6">
    <location>
        <begin position="83"/>
        <end position="335"/>
    </location>
</feature>
<feature type="binding site" evidence="5">
    <location>
        <position position="174"/>
    </location>
    <ligand>
        <name>anthranilate</name>
        <dbReference type="ChEBI" id="CHEBI:16567"/>
        <label>2</label>
    </ligand>
</feature>
<dbReference type="InterPro" id="IPR036320">
    <property type="entry name" value="Glycosyl_Trfase_fam3_N_dom_sf"/>
</dbReference>
<comment type="caution">
    <text evidence="8">The sequence shown here is derived from an EMBL/GenBank/DDBJ whole genome shotgun (WGS) entry which is preliminary data.</text>
</comment>
<dbReference type="InterPro" id="IPR017459">
    <property type="entry name" value="Glycosyl_Trfase_fam3_N_dom"/>
</dbReference>
<dbReference type="InterPro" id="IPR000312">
    <property type="entry name" value="Glycosyl_Trfase_fam3"/>
</dbReference>
<feature type="binding site" evidence="5">
    <location>
        <begin position="116"/>
        <end position="124"/>
    </location>
    <ligand>
        <name>5-phospho-alpha-D-ribose 1-diphosphate</name>
        <dbReference type="ChEBI" id="CHEBI:58017"/>
    </ligand>
</feature>
<evidence type="ECO:0000259" key="7">
    <source>
        <dbReference type="Pfam" id="PF02885"/>
    </source>
</evidence>
<comment type="similarity">
    <text evidence="5">Belongs to the anthranilate phosphoribosyltransferase family.</text>
</comment>
<evidence type="ECO:0000256" key="1">
    <source>
        <dbReference type="ARBA" id="ARBA00022676"/>
    </source>
</evidence>
<organism evidence="8 9">
    <name type="scientific">Blastococcus jejuensis</name>
    <dbReference type="NCBI Taxonomy" id="351224"/>
    <lineage>
        <taxon>Bacteria</taxon>
        <taxon>Bacillati</taxon>
        <taxon>Actinomycetota</taxon>
        <taxon>Actinomycetes</taxon>
        <taxon>Geodermatophilales</taxon>
        <taxon>Geodermatophilaceae</taxon>
        <taxon>Blastococcus</taxon>
    </lineage>
</organism>
<keyword evidence="3 5" id="KW-0822">Tryptophan biosynthesis</keyword>
<feature type="binding site" evidence="5">
    <location>
        <position position="232"/>
    </location>
    <ligand>
        <name>Mg(2+)</name>
        <dbReference type="ChEBI" id="CHEBI:18420"/>
        <label>2</label>
    </ligand>
</feature>
<comment type="pathway">
    <text evidence="5">Amino-acid biosynthesis; L-tryptophan biosynthesis; L-tryptophan from chorismate: step 2/5.</text>
</comment>
<dbReference type="SUPFAM" id="SSF52418">
    <property type="entry name" value="Nucleoside phosphorylase/phosphoribosyltransferase catalytic domain"/>
    <property type="match status" value="1"/>
</dbReference>
<name>A0ABP6P8J0_9ACTN</name>
<feature type="domain" description="Glycosyl transferase family 3 N-terminal" evidence="7">
    <location>
        <begin position="13"/>
        <end position="74"/>
    </location>
</feature>
<comment type="caution">
    <text evidence="5">Lacks conserved residue(s) required for the propagation of feature annotation.</text>
</comment>
<comment type="function">
    <text evidence="5">Catalyzes the transfer of the phosphoribosyl group of 5-phosphorylribose-1-pyrophosphate (PRPP) to anthranilate to yield N-(5'-phosphoribosyl)-anthranilate (PRA).</text>
</comment>
<dbReference type="Pfam" id="PF00591">
    <property type="entry name" value="Glycos_transf_3"/>
    <property type="match status" value="1"/>
</dbReference>
<feature type="binding site" evidence="5">
    <location>
        <position position="88"/>
    </location>
    <ligand>
        <name>anthranilate</name>
        <dbReference type="ChEBI" id="CHEBI:16567"/>
        <label>1</label>
    </ligand>
</feature>
<evidence type="ECO:0000256" key="5">
    <source>
        <dbReference type="HAMAP-Rule" id="MF_00211"/>
    </source>
</evidence>
<gene>
    <name evidence="5 8" type="primary">trpD</name>
    <name evidence="8" type="ORF">GCM10010531_26190</name>
</gene>
<feature type="binding site" evidence="5">
    <location>
        <position position="96"/>
    </location>
    <ligand>
        <name>5-phospho-alpha-D-ribose 1-diphosphate</name>
        <dbReference type="ChEBI" id="CHEBI:58017"/>
    </ligand>
</feature>
<dbReference type="Gene3D" id="3.40.1030.10">
    <property type="entry name" value="Nucleoside phosphorylase/phosphoribosyltransferase catalytic domain"/>
    <property type="match status" value="1"/>
</dbReference>
<keyword evidence="4 5" id="KW-0057">Aromatic amino acid biosynthesis</keyword>
<feature type="binding site" evidence="5">
    <location>
        <position position="233"/>
    </location>
    <ligand>
        <name>Mg(2+)</name>
        <dbReference type="ChEBI" id="CHEBI:18420"/>
        <label>2</label>
    </ligand>
</feature>
<accession>A0ABP6P8J0</accession>
<dbReference type="Proteomes" id="UP001499924">
    <property type="component" value="Unassembled WGS sequence"/>
</dbReference>
<dbReference type="RefSeq" id="WP_344689357.1">
    <property type="nucleotide sequence ID" value="NZ_BAAAVV010000005.1"/>
</dbReference>
<evidence type="ECO:0000256" key="4">
    <source>
        <dbReference type="ARBA" id="ARBA00023141"/>
    </source>
</evidence>
<dbReference type="HAMAP" id="MF_00211">
    <property type="entry name" value="TrpD"/>
    <property type="match status" value="1"/>
</dbReference>
<evidence type="ECO:0000256" key="2">
    <source>
        <dbReference type="ARBA" id="ARBA00022679"/>
    </source>
</evidence>
<keyword evidence="1 5" id="KW-0328">Glycosyltransferase</keyword>
<dbReference type="SUPFAM" id="SSF47648">
    <property type="entry name" value="Nucleoside phosphorylase/phosphoribosyltransferase N-terminal domain"/>
    <property type="match status" value="1"/>
</dbReference>
<dbReference type="EC" id="2.4.2.18" evidence="5"/>
<comment type="cofactor">
    <cofactor evidence="5">
        <name>Mg(2+)</name>
        <dbReference type="ChEBI" id="CHEBI:18420"/>
    </cofactor>
    <text evidence="5">Binds 2 magnesium ions per monomer.</text>
</comment>
<dbReference type="NCBIfam" id="TIGR01245">
    <property type="entry name" value="trpD"/>
    <property type="match status" value="1"/>
</dbReference>
<feature type="binding site" evidence="5">
    <location>
        <begin position="98"/>
        <end position="101"/>
    </location>
    <ligand>
        <name>5-phospho-alpha-D-ribose 1-diphosphate</name>
        <dbReference type="ChEBI" id="CHEBI:58017"/>
    </ligand>
</feature>
<evidence type="ECO:0000259" key="6">
    <source>
        <dbReference type="Pfam" id="PF00591"/>
    </source>
</evidence>
<keyword evidence="2 5" id="KW-0808">Transferase</keyword>
<feature type="binding site" evidence="5">
    <location>
        <begin position="91"/>
        <end position="92"/>
    </location>
    <ligand>
        <name>5-phospho-alpha-D-ribose 1-diphosphate</name>
        <dbReference type="ChEBI" id="CHEBI:58017"/>
    </ligand>
</feature>
<proteinExistence type="inferred from homology"/>
<feature type="binding site" evidence="5">
    <location>
        <position position="233"/>
    </location>
    <ligand>
        <name>Mg(2+)</name>
        <dbReference type="ChEBI" id="CHEBI:18420"/>
        <label>1</label>
    </ligand>
</feature>
<dbReference type="EMBL" id="BAAAVV010000005">
    <property type="protein sequence ID" value="GAA3171546.1"/>
    <property type="molecule type" value="Genomic_DNA"/>
</dbReference>
<comment type="subunit">
    <text evidence="5">Homodimer.</text>
</comment>
<dbReference type="Gene3D" id="1.20.970.10">
    <property type="entry name" value="Transferase, Pyrimidine Nucleoside Phosphorylase, Chain C"/>
    <property type="match status" value="1"/>
</dbReference>
<feature type="binding site" evidence="5">
    <location>
        <position position="100"/>
    </location>
    <ligand>
        <name>Mg(2+)</name>
        <dbReference type="ChEBI" id="CHEBI:18420"/>
        <label>1</label>
    </ligand>
</feature>
<feature type="binding site" evidence="5">
    <location>
        <position position="88"/>
    </location>
    <ligand>
        <name>5-phospho-alpha-D-ribose 1-diphosphate</name>
        <dbReference type="ChEBI" id="CHEBI:58017"/>
    </ligand>
</feature>
<comment type="catalytic activity">
    <reaction evidence="5">
        <text>N-(5-phospho-beta-D-ribosyl)anthranilate + diphosphate = 5-phospho-alpha-D-ribose 1-diphosphate + anthranilate</text>
        <dbReference type="Rhea" id="RHEA:11768"/>
        <dbReference type="ChEBI" id="CHEBI:16567"/>
        <dbReference type="ChEBI" id="CHEBI:18277"/>
        <dbReference type="ChEBI" id="CHEBI:33019"/>
        <dbReference type="ChEBI" id="CHEBI:58017"/>
        <dbReference type="EC" id="2.4.2.18"/>
    </reaction>
</comment>
<keyword evidence="5" id="KW-0479">Metal-binding</keyword>
<evidence type="ECO:0000256" key="3">
    <source>
        <dbReference type="ARBA" id="ARBA00022822"/>
    </source>
</evidence>
<keyword evidence="9" id="KW-1185">Reference proteome</keyword>
<protein>
    <recommendedName>
        <fullName evidence="5">Anthranilate phosphoribosyltransferase</fullName>
        <ecNumber evidence="5">2.4.2.18</ecNumber>
    </recommendedName>
</protein>
<keyword evidence="5" id="KW-0460">Magnesium</keyword>
<evidence type="ECO:0000313" key="9">
    <source>
        <dbReference type="Proteomes" id="UP001499924"/>
    </source>
</evidence>
<feature type="binding site" evidence="5">
    <location>
        <position position="119"/>
    </location>
    <ligand>
        <name>anthranilate</name>
        <dbReference type="ChEBI" id="CHEBI:16567"/>
        <label>1</label>
    </ligand>
</feature>
<dbReference type="PANTHER" id="PTHR43285:SF2">
    <property type="entry name" value="ANTHRANILATE PHOSPHORIBOSYLTRANSFERASE"/>
    <property type="match status" value="1"/>
</dbReference>
<reference evidence="9" key="1">
    <citation type="journal article" date="2019" name="Int. J. Syst. Evol. Microbiol.">
        <title>The Global Catalogue of Microorganisms (GCM) 10K type strain sequencing project: providing services to taxonomists for standard genome sequencing and annotation.</title>
        <authorList>
            <consortium name="The Broad Institute Genomics Platform"/>
            <consortium name="The Broad Institute Genome Sequencing Center for Infectious Disease"/>
            <person name="Wu L."/>
            <person name="Ma J."/>
        </authorList>
    </citation>
    <scope>NUCLEOTIDE SEQUENCE [LARGE SCALE GENOMIC DNA]</scope>
    <source>
        <strain evidence="9">JCM 15614</strain>
    </source>
</reference>
<dbReference type="PANTHER" id="PTHR43285">
    <property type="entry name" value="ANTHRANILATE PHOSPHORIBOSYLTRANSFERASE"/>
    <property type="match status" value="1"/>
</dbReference>
<feature type="binding site" evidence="5">
    <location>
        <position position="128"/>
    </location>
    <ligand>
        <name>5-phospho-alpha-D-ribose 1-diphosphate</name>
        <dbReference type="ChEBI" id="CHEBI:58017"/>
    </ligand>
</feature>
<dbReference type="Pfam" id="PF02885">
    <property type="entry name" value="Glycos_trans_3N"/>
    <property type="match status" value="1"/>
</dbReference>
<dbReference type="GO" id="GO:0016757">
    <property type="term" value="F:glycosyltransferase activity"/>
    <property type="evidence" value="ECO:0007669"/>
    <property type="project" value="UniProtKB-KW"/>
</dbReference>
<dbReference type="InterPro" id="IPR035902">
    <property type="entry name" value="Nuc_phospho_transferase"/>
</dbReference>
<sequence>MSAAPGATPTWPRLLNRLLRREDLSAADTAWAMNEVMAGEATPAQIAAFVVALRAKGESPDEVAGMAATMLERATPVRLPLACVDIVGTGGDGAHTVNISSMAAVVTAAAGVPVAKHGNRAASSSSGAADVLEALGVVIDLPAAAVAYCVQEAGIGFFFAPVFHPGMRHAGAPRREIGIGTVFNFLGPLTNPARPVASAIGCADLRMAPVLAAVLAGRGSRALVFRGDDGLDELTTATTSSVWVVRDGEVEPDRLDPTALGIATPPPDALRGGDATVNADVFRRVMEGEQGPVRDAVLLNAAGALAAFDERASRLHDALGAGMERAARAVDDGSAAALLDRWIAVSKTARDAVGA</sequence>
<evidence type="ECO:0000313" key="8">
    <source>
        <dbReference type="EMBL" id="GAA3171546.1"/>
    </source>
</evidence>